<evidence type="ECO:0000313" key="1">
    <source>
        <dbReference type="EMBL" id="CAG6000315.1"/>
    </source>
</evidence>
<reference evidence="1" key="1">
    <citation type="submission" date="2021-05" db="EMBL/GenBank/DDBJ databases">
        <authorList>
            <person name="Tigano A."/>
        </authorList>
    </citation>
    <scope>NUCLEOTIDE SEQUENCE</scope>
</reference>
<dbReference type="AlphaFoldDB" id="A0A8S4BQQ4"/>
<dbReference type="EMBL" id="CAJRST010037777">
    <property type="protein sequence ID" value="CAG6000315.1"/>
    <property type="molecule type" value="Genomic_DNA"/>
</dbReference>
<protein>
    <submittedName>
        <fullName evidence="1">(Atlantic silverside) hypothetical protein</fullName>
    </submittedName>
</protein>
<keyword evidence="2" id="KW-1185">Reference proteome</keyword>
<comment type="caution">
    <text evidence="1">The sequence shown here is derived from an EMBL/GenBank/DDBJ whole genome shotgun (WGS) entry which is preliminary data.</text>
</comment>
<feature type="non-terminal residue" evidence="1">
    <location>
        <position position="193"/>
    </location>
</feature>
<organism evidence="1 2">
    <name type="scientific">Menidia menidia</name>
    <name type="common">Atlantic silverside</name>
    <dbReference type="NCBI Taxonomy" id="238744"/>
    <lineage>
        <taxon>Eukaryota</taxon>
        <taxon>Metazoa</taxon>
        <taxon>Chordata</taxon>
        <taxon>Craniata</taxon>
        <taxon>Vertebrata</taxon>
        <taxon>Euteleostomi</taxon>
        <taxon>Actinopterygii</taxon>
        <taxon>Neopterygii</taxon>
        <taxon>Teleostei</taxon>
        <taxon>Neoteleostei</taxon>
        <taxon>Acanthomorphata</taxon>
        <taxon>Ovalentaria</taxon>
        <taxon>Atherinomorphae</taxon>
        <taxon>Atheriniformes</taxon>
        <taxon>Atherinopsidae</taxon>
        <taxon>Menidiinae</taxon>
        <taxon>Menidia</taxon>
    </lineage>
</organism>
<proteinExistence type="predicted"/>
<gene>
    <name evidence="1" type="ORF">MMEN_LOCUS18188</name>
</gene>
<evidence type="ECO:0000313" key="2">
    <source>
        <dbReference type="Proteomes" id="UP000677803"/>
    </source>
</evidence>
<sequence>GISYLRGKGRCNQTAGPVCTRNVAGTIFYLFDAWDGARVPLLPRIRGPDAVRLLRRVPACRLEAGRPVSPALPASSPPPSSSSIAVIYRTALVSACLAHAAERARTATDHTDRQACVCAARGLEELKLNEATWSRQTPDGPFRWKNYSEKLDTTISTMYRDTQSTDDGSDAGSEWQPNHCACPANIVGQIDCS</sequence>
<name>A0A8S4BQQ4_9TELE</name>
<dbReference type="Proteomes" id="UP000677803">
    <property type="component" value="Unassembled WGS sequence"/>
</dbReference>
<accession>A0A8S4BQQ4</accession>